<evidence type="ECO:0000313" key="2">
    <source>
        <dbReference type="Proteomes" id="UP000001017"/>
    </source>
</evidence>
<gene>
    <name evidence="1" type="ORF">TVG0674750</name>
</gene>
<reference evidence="1 2" key="1">
    <citation type="journal article" date="1999" name="Proc. Jpn. Acad.">
        <title>Determination of the complete genomic DNA sequence of Thermoplasma volvanium GSS1.</title>
        <authorList>
            <person name="Kawashima T."/>
            <person name="Yamamoto Y."/>
            <person name="Aramaki H."/>
            <person name="Nunoshiba T."/>
            <person name="Kawamoto T."/>
            <person name="Watanabe K."/>
            <person name="Yamazaki M."/>
            <person name="Kanehori K."/>
            <person name="Amano N."/>
            <person name="Ohya Y."/>
            <person name="Makino K."/>
            <person name="Suzuki M."/>
        </authorList>
    </citation>
    <scope>NUCLEOTIDE SEQUENCE [LARGE SCALE GENOMIC DNA]</scope>
    <source>
        <strain evidence="2">ATCC 51530 / DSM 4299 / JCM 9571 / NBRC 15438 / GSS1</strain>
    </source>
</reference>
<sequence length="99" mass="11603">MRPIQEISDRYNGFNIFRHVETEVRTTYAIRKFNGTVISDIFHRVPKDYSVREFSSNLCYIFHKKTIVKIASNDFAESMSGNYVKISNGKNMYASCYEI</sequence>
<proteinExistence type="predicted"/>
<dbReference type="STRING" id="273116.gene:9381463"/>
<dbReference type="EMBL" id="BA000011">
    <property type="protein sequence ID" value="BAB59817.1"/>
    <property type="molecule type" value="Genomic_DNA"/>
</dbReference>
<dbReference type="KEGG" id="tvo:TVG0674750"/>
<protein>
    <submittedName>
        <fullName evidence="1">TVG0674750 protein</fullName>
    </submittedName>
</protein>
<keyword evidence="2" id="KW-1185">Reference proteome</keyword>
<organism evidence="1 2">
    <name type="scientific">Thermoplasma volcanium (strain ATCC 51530 / DSM 4299 / JCM 9571 / NBRC 15438 / GSS1)</name>
    <dbReference type="NCBI Taxonomy" id="273116"/>
    <lineage>
        <taxon>Archaea</taxon>
        <taxon>Methanobacteriati</taxon>
        <taxon>Thermoplasmatota</taxon>
        <taxon>Thermoplasmata</taxon>
        <taxon>Thermoplasmatales</taxon>
        <taxon>Thermoplasmataceae</taxon>
        <taxon>Thermoplasma</taxon>
    </lineage>
</organism>
<dbReference type="PaxDb" id="273116-14324891"/>
<accession>Q97AY4</accession>
<reference evidence="1 2" key="2">
    <citation type="journal article" date="2000" name="Proc. Natl. Acad. Sci. U.S.A.">
        <title>Archaeal adaptation to higher temperatures revealed by genomic sequence of Thermoplasma volcanium.</title>
        <authorList>
            <person name="Kawashima T."/>
            <person name="Amano N."/>
            <person name="Koike H."/>
            <person name="Makino S."/>
            <person name="Higuchi S."/>
            <person name="Kawashima-Ohya Y."/>
            <person name="Watanabe K."/>
            <person name="Yamazaki M."/>
            <person name="Kanehori K."/>
            <person name="Kawamoto T."/>
            <person name="Nunoshiba T."/>
            <person name="Yamamoto Y."/>
            <person name="Aramaki H."/>
            <person name="Makino K."/>
            <person name="Suzuki M."/>
        </authorList>
    </citation>
    <scope>NUCLEOTIDE SEQUENCE [LARGE SCALE GENOMIC DNA]</scope>
    <source>
        <strain evidence="2">ATCC 51530 / DSM 4299 / JCM 9571 / NBRC 15438 / GSS1</strain>
    </source>
</reference>
<dbReference type="Proteomes" id="UP000001017">
    <property type="component" value="Chromosome"/>
</dbReference>
<evidence type="ECO:0000313" key="1">
    <source>
        <dbReference type="EMBL" id="BAB59817.1"/>
    </source>
</evidence>
<name>Q97AY4_THEVO</name>
<dbReference type="AlphaFoldDB" id="Q97AY4"/>
<dbReference type="HOGENOM" id="CLU_2313949_0_0_2"/>